<dbReference type="Gene3D" id="3.30.750.170">
    <property type="match status" value="1"/>
</dbReference>
<dbReference type="PANTHER" id="PTHR32060:SF30">
    <property type="entry name" value="CARBOXY-TERMINAL PROCESSING PROTEASE CTPA"/>
    <property type="match status" value="1"/>
</dbReference>
<feature type="domain" description="Tail specific protease" evidence="2">
    <location>
        <begin position="184"/>
        <end position="412"/>
    </location>
</feature>
<dbReference type="SUPFAM" id="SSF52096">
    <property type="entry name" value="ClpP/crotonase"/>
    <property type="match status" value="1"/>
</dbReference>
<sequence>MKKLNLVLALALVLVTTTSCFEDFDDNATPTININDFVWKAMNATYLYKSEIPDLADTRFNTDEEYSEYLNSFSSPEAIFGSLLYLPQTVDKFSRIYDNYFDILNAQEGTTLTKGFEFNLYLVPGSETEIFGAVTLVLNNSVADNAGLQRGMIFRAVDGEPLTLSNRVSLLSQNSYTLNFADYDTNGTEDIIEDDTVILNGVSLNLTGEVYTENPVHIAETINVEGTQIGYLMYNSFNNNFDSQLNNAFAGFAADNVSELVVDLRYNGGGSVQTAVYLASMITGQFQGEIFSKLFYNDNLSENDRDYLFAVSIEGTGIINSLNLNKVYVLTTNARTASASELLINSLRPYIDVVVIGENTVGKTQASILMFDSPGLFTPEDADPTHTYALQPLVANSVNVNEVAVPSDGLAPDFFLREVSFKLGTLGDVNEPLLAQAIADITGAGIQLFDDYRLENSVTISPFLGPIEQSMFIE</sequence>
<dbReference type="CDD" id="cd07561">
    <property type="entry name" value="Peptidase_S41_CPP_like"/>
    <property type="match status" value="1"/>
</dbReference>
<dbReference type="Gene3D" id="2.30.42.10">
    <property type="match status" value="1"/>
</dbReference>
<evidence type="ECO:0000313" key="4">
    <source>
        <dbReference type="Proteomes" id="UP000676776"/>
    </source>
</evidence>
<dbReference type="Proteomes" id="UP000676776">
    <property type="component" value="Unassembled WGS sequence"/>
</dbReference>
<dbReference type="PROSITE" id="PS51257">
    <property type="entry name" value="PROKAR_LIPOPROTEIN"/>
    <property type="match status" value="1"/>
</dbReference>
<accession>A0ABS3SZW1</accession>
<dbReference type="Pfam" id="PF03572">
    <property type="entry name" value="Peptidase_S41"/>
    <property type="match status" value="1"/>
</dbReference>
<dbReference type="InterPro" id="IPR036034">
    <property type="entry name" value="PDZ_sf"/>
</dbReference>
<evidence type="ECO:0000256" key="1">
    <source>
        <dbReference type="SAM" id="SignalP"/>
    </source>
</evidence>
<feature type="chain" id="PRO_5045088793" evidence="1">
    <location>
        <begin position="22"/>
        <end position="474"/>
    </location>
</feature>
<keyword evidence="4" id="KW-1185">Reference proteome</keyword>
<proteinExistence type="predicted"/>
<dbReference type="PANTHER" id="PTHR32060">
    <property type="entry name" value="TAIL-SPECIFIC PROTEASE"/>
    <property type="match status" value="1"/>
</dbReference>
<feature type="signal peptide" evidence="1">
    <location>
        <begin position="1"/>
        <end position="21"/>
    </location>
</feature>
<comment type="caution">
    <text evidence="3">The sequence shown here is derived from an EMBL/GenBank/DDBJ whole genome shotgun (WGS) entry which is preliminary data.</text>
</comment>
<dbReference type="Pfam" id="PF18294">
    <property type="entry name" value="Pept_S41_N"/>
    <property type="match status" value="1"/>
</dbReference>
<keyword evidence="1" id="KW-0732">Signal</keyword>
<evidence type="ECO:0000259" key="2">
    <source>
        <dbReference type="SMART" id="SM00245"/>
    </source>
</evidence>
<reference evidence="3 4" key="1">
    <citation type="submission" date="2021-03" db="EMBL/GenBank/DDBJ databases">
        <title>Winogradskyella sp. nov., isolated from costal sediment.</title>
        <authorList>
            <person name="Gao C."/>
        </authorList>
    </citation>
    <scope>NUCLEOTIDE SEQUENCE [LARGE SCALE GENOMIC DNA]</scope>
    <source>
        <strain evidence="3 4">DF17</strain>
    </source>
</reference>
<dbReference type="SMART" id="SM00245">
    <property type="entry name" value="TSPc"/>
    <property type="match status" value="1"/>
</dbReference>
<dbReference type="InterPro" id="IPR029045">
    <property type="entry name" value="ClpP/crotonase-like_dom_sf"/>
</dbReference>
<dbReference type="EMBL" id="JAGEVF010000003">
    <property type="protein sequence ID" value="MBO3116024.1"/>
    <property type="molecule type" value="Genomic_DNA"/>
</dbReference>
<protein>
    <submittedName>
        <fullName evidence="3">Peptidase S41</fullName>
    </submittedName>
</protein>
<evidence type="ECO:0000313" key="3">
    <source>
        <dbReference type="EMBL" id="MBO3116024.1"/>
    </source>
</evidence>
<dbReference type="Gene3D" id="3.90.226.10">
    <property type="entry name" value="2-enoyl-CoA Hydratase, Chain A, domain 1"/>
    <property type="match status" value="1"/>
</dbReference>
<dbReference type="InterPro" id="IPR041613">
    <property type="entry name" value="Pept_S41_N"/>
</dbReference>
<name>A0ABS3SZW1_9FLAO</name>
<organism evidence="3 4">
    <name type="scientific">Winogradskyella pelagia</name>
    <dbReference type="NCBI Taxonomy" id="2819984"/>
    <lineage>
        <taxon>Bacteria</taxon>
        <taxon>Pseudomonadati</taxon>
        <taxon>Bacteroidota</taxon>
        <taxon>Flavobacteriia</taxon>
        <taxon>Flavobacteriales</taxon>
        <taxon>Flavobacteriaceae</taxon>
        <taxon>Winogradskyella</taxon>
    </lineage>
</organism>
<gene>
    <name evidence="3" type="ORF">J4050_04655</name>
</gene>
<dbReference type="InterPro" id="IPR005151">
    <property type="entry name" value="Tail-specific_protease"/>
</dbReference>